<gene>
    <name evidence="3" type="ORF">CYNAS_LOCUS20640</name>
</gene>
<accession>A0AA36HDG6</accession>
<feature type="region of interest" description="Disordered" evidence="2">
    <location>
        <begin position="2007"/>
        <end position="2037"/>
    </location>
</feature>
<reference evidence="3" key="1">
    <citation type="submission" date="2023-07" db="EMBL/GenBank/DDBJ databases">
        <authorList>
            <consortium name="CYATHOMIX"/>
        </authorList>
    </citation>
    <scope>NUCLEOTIDE SEQUENCE</scope>
    <source>
        <strain evidence="3">N/A</strain>
    </source>
</reference>
<sequence>MATDVTFYADRLAQKEHELNELQATFNKFKLKSKVKFDQLRKEVSAYCSEHGYSINEKENNALLLIRLAETEVELDAACREAEALRKELSKKQTQLNDQLILIKNMDEQLRATQPLSPAEIQERKRAAQMIDIDRIQQQMLFKDERIVELNNVILDKERQILDLQELCREQGEVASVTSQAARIVQRQWEERNREHREVGTETDSSLWAPVRSAQRSLEPRVRGDSPGRAVANRGTANTSPPPLDPSEALERSGRRDDDDDYPGTSNSFSHRSADIDYSLRKKNRKRVTFDLLSTAQAQQSSIRSDEHFTQMVLELSGENERLRRELLDTTANLDRLQSKIDKADNDMTKVVREGKAQALKARAVAQARIKELEDHMAQLNTQHAEQVDRLQTEIESLRSTREWEVEQNAQLREQLNQAKTKNHKLTEELDASEKTNRDWEVKVAQGEEFLDQLIEDLAEAEDTIKYMERQKHDILDDVDKLKDAIIAQDQLIEILEADIVIYEEHIGILRESLGASKVDHRALLRSKAFETKLKALEREKEQITTRSKEERLRTKALDQKCKVLEEENEKLMEKVCEFEMRERDEADMTETCKQLEKRIREAEEREQVQRAECELRVETARLEAERKSEEAARLLEQLHDAKLQATRRSLSLERSKEGSNEANTGQTEANVEVEQLRARSMEQESEVAHLREEVQQMNDLRAEMEQLRAKCSETAEEVDRMHCTNFELMTKADNLEVNLKAKEEENQTLRTMYDKISEELSQLLAEEETQEHEGEKTQAELESVRQELTSAHELKTNLEEEIEKLKTALAHTEASLASYRVDLGKSHEKVERLESDLFAARAELDNARLGLQETNAVKKELEQLREELEHEKSSGRAKWEEVCKKFLEGESSSPQSRKNSLEVINKVQHVEYMTAFEEKIKCLEKELQEAKAKIEQDRLEKKKLKLALKQMRDKEKAKVESVQVLPTLTEVHETAVTQESMQSAAAQPQTGEEMEKLRSSVKELELENRLSRELNSEYNHTMLEMEKEVIALKAQVTSLQGETQHFEMELKLHEMLEEELEKELFEARQKNQELTEAVRAHEDTLEHRDEQVNGETNEQNRLEELMSELNQLREKNMRLSEELAVTVENTTAKDVALQKERENSLQKDKAHSEEITSLSKSLENAQRAIADVEERLTQSESSLAESKSTIEILRKAVEEKTAQAQQLQKELMSYKQEENIQQTALLKAATTTSEVVASVLVGETESVRFDANRAEATATLETRQPLESSVELTVPEPENKEAILQGTPRASPAPAGTDLFAENLILRQCVNESNQMQKDLTEDVEKMWQLKTELENAVEALKGEIWSLNGQLKASILDREHLEDRVVELDTSLAAEKKRADALDCELSEQTELTEKASRQAAEAENESNRRLAECLEMETRREQVEKAYAQLSEYYSQLQAAYNVIYAKMTELEKERAREQSQQQQAPSDHSGNVTAVIDTILSELHLESLDGLDLHGKVLLIQKTLREKLAELEEHRQAITEHRRANEELHEQLRSLEEETNKAGGENRDAKARLLQLEGDLEWKQDECDSLRRRVDELQSTIDKLVERNHESDTAKLATRQADVDSLFRANAELAHTNVRLQNEIEEYEEKVEPQGDELSARKVEELQEELTRSRNAEASLREQLDELRTRLHEAEAKLEEYVTRHEDNTPQNAAPATDGSKDEEVSVRVPVENSQESMEAVSLRDEVTRLEGVEKLLNERILCLEDQLMEGEERLQEMEEELMDEKKKIQSLEKDKGALTKQLEQISNNASESSDQTSSAAVSYLQMQLDEAKKELLKCQEELKDLRTAKEESASSELFQTELMHLRTELEQSRKDLKNQQEIEEDKKRTENELDAVRRELEDVRRLLSEKEQEKGRAEDDAWGWEDSQQSNVNALEVSNLQSKVAQLEEDERKLRKIIEEQQSAIESMKEELANAEACQEELDDASKQVNELQHELRELKKQMQTKNDEEIQLRNKLAELESRSDNWGDDWNDSSTTALKTDEEREELERSRDEAIQKVGELELEIQKKMYALVESEKELAILKERNSKLEAEKLQVDLQMTAEEDGWGNDWNASKPVQEENNLQEERKRREEADALVENLRDVSATLREQVDELQEKLLSEMEKSEQKQAEISRLMVKVEQLQSMIASRTEIQEAEHHRSENEMETLCEEQQRIQDDLNSAETEKIRLEEQLMASKILCDDLKTELQLQKANSTELTEKYEEVKKRCEDVEALLLTVEAERDSLSERLAMVKSQLETVMKQIDENKVKEKETDERLKNELRELKAQKHHLEEDLSKMRQELEEKNVQNSLLKDSEARLLDSVDEYGAQAERYQQESERLQKVVDSMEKERLALEEQIKEVKMIEKQHEQDYQQAKEKLLVMEKEREALKAKISQESSSQPSSSVDTREYQNIVSQLEMVTAERNELRSRLDNTESRLNVSLQEKMAITRSYEQLRSKLAARRKALAGSSGETSRRSSVVTPDIPEEPRRPEEPSPSPAPAYHSQAAEKDVIRRRGHH</sequence>
<feature type="compositionally biased region" description="Basic and acidic residues" evidence="2">
    <location>
        <begin position="2531"/>
        <end position="2543"/>
    </location>
</feature>
<keyword evidence="4" id="KW-1185">Reference proteome</keyword>
<dbReference type="Proteomes" id="UP001176961">
    <property type="component" value="Unassembled WGS sequence"/>
</dbReference>
<feature type="compositionally biased region" description="Basic and acidic residues" evidence="2">
    <location>
        <begin position="651"/>
        <end position="660"/>
    </location>
</feature>
<feature type="compositionally biased region" description="Low complexity" evidence="2">
    <location>
        <begin position="2419"/>
        <end position="2429"/>
    </location>
</feature>
<feature type="coiled-coil region" evidence="1">
    <location>
        <begin position="68"/>
        <end position="99"/>
    </location>
</feature>
<evidence type="ECO:0000256" key="2">
    <source>
        <dbReference type="SAM" id="MobiDB-lite"/>
    </source>
</evidence>
<feature type="compositionally biased region" description="Basic and acidic residues" evidence="2">
    <location>
        <begin position="191"/>
        <end position="200"/>
    </location>
</feature>
<feature type="coiled-coil region" evidence="1">
    <location>
        <begin position="845"/>
        <end position="879"/>
    </location>
</feature>
<feature type="region of interest" description="Disordered" evidence="2">
    <location>
        <begin position="647"/>
        <end position="668"/>
    </location>
</feature>
<dbReference type="Gene3D" id="1.10.287.1490">
    <property type="match status" value="1"/>
</dbReference>
<feature type="region of interest" description="Disordered" evidence="2">
    <location>
        <begin position="1686"/>
        <end position="1724"/>
    </location>
</feature>
<protein>
    <submittedName>
        <fullName evidence="3">Uncharacterized protein</fullName>
    </submittedName>
</protein>
<dbReference type="PANTHER" id="PTHR43977">
    <property type="entry name" value="STRUCTURAL MAINTENANCE OF CHROMOSOMES PROTEIN 3"/>
    <property type="match status" value="1"/>
</dbReference>
<evidence type="ECO:0000313" key="4">
    <source>
        <dbReference type="Proteomes" id="UP001176961"/>
    </source>
</evidence>
<feature type="region of interest" description="Disordered" evidence="2">
    <location>
        <begin position="2416"/>
        <end position="2435"/>
    </location>
</feature>
<proteinExistence type="predicted"/>
<feature type="region of interest" description="Disordered" evidence="2">
    <location>
        <begin position="2091"/>
        <end position="2114"/>
    </location>
</feature>
<feature type="coiled-coil region" evidence="1">
    <location>
        <begin position="1156"/>
        <end position="1225"/>
    </location>
</feature>
<keyword evidence="1" id="KW-0175">Coiled coil</keyword>
<feature type="compositionally biased region" description="Basic and acidic residues" evidence="2">
    <location>
        <begin position="2025"/>
        <end position="2037"/>
    </location>
</feature>
<feature type="coiled-coil region" evidence="1">
    <location>
        <begin position="914"/>
        <end position="955"/>
    </location>
</feature>
<feature type="coiled-coil region" evidence="1">
    <location>
        <begin position="313"/>
        <end position="478"/>
    </location>
</feature>
<feature type="region of interest" description="Disordered" evidence="2">
    <location>
        <begin position="191"/>
        <end position="271"/>
    </location>
</feature>
<comment type="caution">
    <text evidence="3">The sequence shown here is derived from an EMBL/GenBank/DDBJ whole genome shotgun (WGS) entry which is preliminary data.</text>
</comment>
<evidence type="ECO:0000313" key="3">
    <source>
        <dbReference type="EMBL" id="CAJ0608657.1"/>
    </source>
</evidence>
<feature type="coiled-coil region" evidence="1">
    <location>
        <begin position="5"/>
        <end position="32"/>
    </location>
</feature>
<feature type="region of interest" description="Disordered" evidence="2">
    <location>
        <begin position="1856"/>
        <end position="1878"/>
    </location>
</feature>
<feature type="coiled-coil region" evidence="1">
    <location>
        <begin position="1332"/>
        <end position="1457"/>
    </location>
</feature>
<dbReference type="EMBL" id="CATQJL010000316">
    <property type="protein sequence ID" value="CAJ0608657.1"/>
    <property type="molecule type" value="Genomic_DNA"/>
</dbReference>
<feature type="region of interest" description="Disordered" evidence="2">
    <location>
        <begin position="2488"/>
        <end position="2543"/>
    </location>
</feature>
<evidence type="ECO:0000256" key="1">
    <source>
        <dbReference type="SAM" id="Coils"/>
    </source>
</evidence>
<name>A0AA36HDG6_CYLNA</name>
<feature type="coiled-coil region" evidence="1">
    <location>
        <begin position="995"/>
        <end position="1130"/>
    </location>
</feature>
<organism evidence="3 4">
    <name type="scientific">Cylicocyclus nassatus</name>
    <name type="common">Nematode worm</name>
    <dbReference type="NCBI Taxonomy" id="53992"/>
    <lineage>
        <taxon>Eukaryota</taxon>
        <taxon>Metazoa</taxon>
        <taxon>Ecdysozoa</taxon>
        <taxon>Nematoda</taxon>
        <taxon>Chromadorea</taxon>
        <taxon>Rhabditida</taxon>
        <taxon>Rhabditina</taxon>
        <taxon>Rhabditomorpha</taxon>
        <taxon>Strongyloidea</taxon>
        <taxon>Strongylidae</taxon>
        <taxon>Cylicocyclus</taxon>
    </lineage>
</organism>